<gene>
    <name evidence="2" type="ORF">GSLYS_00010944001</name>
</gene>
<name>A0AAV2HVS2_LYMST</name>
<keyword evidence="1" id="KW-0732">Signal</keyword>
<evidence type="ECO:0000313" key="2">
    <source>
        <dbReference type="EMBL" id="CAL1537031.1"/>
    </source>
</evidence>
<dbReference type="Proteomes" id="UP001497497">
    <property type="component" value="Unassembled WGS sequence"/>
</dbReference>
<feature type="signal peptide" evidence="1">
    <location>
        <begin position="1"/>
        <end position="19"/>
    </location>
</feature>
<evidence type="ECO:0000313" key="3">
    <source>
        <dbReference type="Proteomes" id="UP001497497"/>
    </source>
</evidence>
<feature type="chain" id="PRO_5043595436" evidence="1">
    <location>
        <begin position="20"/>
        <end position="337"/>
    </location>
</feature>
<comment type="caution">
    <text evidence="2">The sequence shown here is derived from an EMBL/GenBank/DDBJ whole genome shotgun (WGS) entry which is preliminary data.</text>
</comment>
<dbReference type="AlphaFoldDB" id="A0AAV2HVS2"/>
<reference evidence="2 3" key="1">
    <citation type="submission" date="2024-04" db="EMBL/GenBank/DDBJ databases">
        <authorList>
            <consortium name="Genoscope - CEA"/>
            <person name="William W."/>
        </authorList>
    </citation>
    <scope>NUCLEOTIDE SEQUENCE [LARGE SCALE GENOMIC DNA]</scope>
</reference>
<sequence length="337" mass="38227">MSYFILASSVLLIANNVKCNDSPGFCYENDAKKTLFAEIGEDLDVPICLTGPSNVVVNPLVLQGNELVNKHNWRTYVRRGRNNTINVHVVIDDISNNDFGEYIVIVSSGPDNADAPRSHLRIRHTSKKRLCQGQEDVMKVVAGLGTSPVLTFCVEALMRSPNLPILKVFDRWIRPYDHGYDKVNFSYVSDTKTGGRHSISVSFNNITSEDYQYVTLILLTGFQEEIKILARIKPKETCREIFRVDAKDGSDFLLLCFTDCFPRFMGIRRKQDDFYINEWNTTTSRMSYTLKATPMYFTCMDQAKYVCAITYLDGSSVMKETEVVLPGCPRNHSSDDV</sequence>
<protein>
    <submittedName>
        <fullName evidence="2">Uncharacterized protein</fullName>
    </submittedName>
</protein>
<proteinExistence type="predicted"/>
<evidence type="ECO:0000256" key="1">
    <source>
        <dbReference type="SAM" id="SignalP"/>
    </source>
</evidence>
<organism evidence="2 3">
    <name type="scientific">Lymnaea stagnalis</name>
    <name type="common">Great pond snail</name>
    <name type="synonym">Helix stagnalis</name>
    <dbReference type="NCBI Taxonomy" id="6523"/>
    <lineage>
        <taxon>Eukaryota</taxon>
        <taxon>Metazoa</taxon>
        <taxon>Spiralia</taxon>
        <taxon>Lophotrochozoa</taxon>
        <taxon>Mollusca</taxon>
        <taxon>Gastropoda</taxon>
        <taxon>Heterobranchia</taxon>
        <taxon>Euthyneura</taxon>
        <taxon>Panpulmonata</taxon>
        <taxon>Hygrophila</taxon>
        <taxon>Lymnaeoidea</taxon>
        <taxon>Lymnaeidae</taxon>
        <taxon>Lymnaea</taxon>
    </lineage>
</organism>
<keyword evidence="3" id="KW-1185">Reference proteome</keyword>
<dbReference type="EMBL" id="CAXITT010000246">
    <property type="protein sequence ID" value="CAL1537031.1"/>
    <property type="molecule type" value="Genomic_DNA"/>
</dbReference>
<accession>A0AAV2HVS2</accession>